<sequence>MNTSFELVSSMSPKVNKNHKPVKKAPTILALKKYLRKSLALNNAFASTKNESIISIKSSSASSTSDTRIVNYSPIVISDSENSFSNKTTPVKLAVGLLDKEHTSPVRKKSETGLSSEKYKNIQHWLDKVNSSKKDLSAFTELSAIAGDESSGFKPPEINVAVSSTLLDPETKRFDQLFETKETAMGVDLNISQQSSYKSEKDLNDLSYKSNNLVLNDSLLSENGPNDSKNTIDDSFHLEINESLSTRLQKENNDNLGKRDNAKQNPELCDDYENLLDSLYGNSWREKKEDILPSSEPRAKKKIDYVSIKVPNTERHTNKIPVNAHEDNGSNLLKALQKARFKKTLESPLITSVKKLCDSDTESEKSDSNNYVLPRMRLNFNEDDTNTENRENLIPPSSNIFKKKARKKVTSEKKADPPSKNKITKNTTYSFLASLSGSVPVEKCNLSALIFRNNFHQHKETLAAKLFHLFNENVFENLIPKETPIEWNDRMRGTAGMCSCKKTTRRTGVVERTAKIILAKKVLDSADRLRDTLIHEMCHAATWIVNEISDGHGPFWKSWACRAMKTFPELPPIRRCHNYVINTKYTYRCVACGYSIGRHTKSLDIDRKRCGYCFGKFEVLINKTNKQGETKSVPVTPRKPKGFALFVKENYANCKTPDLKHGDVMKVLGQKFADMKVNKT</sequence>
<dbReference type="GO" id="GO:0006974">
    <property type="term" value="P:DNA damage response"/>
    <property type="evidence" value="ECO:0007669"/>
    <property type="project" value="UniProtKB-ARBA"/>
</dbReference>
<dbReference type="EMBL" id="JALNTZ010000004">
    <property type="protein sequence ID" value="KAJ3654636.1"/>
    <property type="molecule type" value="Genomic_DNA"/>
</dbReference>
<dbReference type="Pfam" id="PF10263">
    <property type="entry name" value="SprT-like"/>
    <property type="match status" value="1"/>
</dbReference>
<evidence type="ECO:0000256" key="1">
    <source>
        <dbReference type="SAM" id="MobiDB-lite"/>
    </source>
</evidence>
<proteinExistence type="predicted"/>
<dbReference type="GO" id="GO:0005634">
    <property type="term" value="C:nucleus"/>
    <property type="evidence" value="ECO:0007669"/>
    <property type="project" value="TreeGrafter"/>
</dbReference>
<dbReference type="InterPro" id="IPR006640">
    <property type="entry name" value="SprT-like_domain"/>
</dbReference>
<name>A0AA38MG21_9CUCU</name>
<evidence type="ECO:0000313" key="3">
    <source>
        <dbReference type="EMBL" id="KAJ3654636.1"/>
    </source>
</evidence>
<dbReference type="PANTHER" id="PTHR23099">
    <property type="entry name" value="TRANSCRIPTIONAL REGULATOR"/>
    <property type="match status" value="1"/>
</dbReference>
<dbReference type="AlphaFoldDB" id="A0AA38MG21"/>
<protein>
    <recommendedName>
        <fullName evidence="2">SprT-like domain-containing protein</fullName>
    </recommendedName>
</protein>
<evidence type="ECO:0000313" key="4">
    <source>
        <dbReference type="Proteomes" id="UP001168821"/>
    </source>
</evidence>
<organism evidence="3 4">
    <name type="scientific">Zophobas morio</name>
    <dbReference type="NCBI Taxonomy" id="2755281"/>
    <lineage>
        <taxon>Eukaryota</taxon>
        <taxon>Metazoa</taxon>
        <taxon>Ecdysozoa</taxon>
        <taxon>Arthropoda</taxon>
        <taxon>Hexapoda</taxon>
        <taxon>Insecta</taxon>
        <taxon>Pterygota</taxon>
        <taxon>Neoptera</taxon>
        <taxon>Endopterygota</taxon>
        <taxon>Coleoptera</taxon>
        <taxon>Polyphaga</taxon>
        <taxon>Cucujiformia</taxon>
        <taxon>Tenebrionidae</taxon>
        <taxon>Zophobas</taxon>
    </lineage>
</organism>
<evidence type="ECO:0000259" key="2">
    <source>
        <dbReference type="SMART" id="SM00731"/>
    </source>
</evidence>
<feature type="compositionally biased region" description="Basic and acidic residues" evidence="1">
    <location>
        <begin position="248"/>
        <end position="262"/>
    </location>
</feature>
<feature type="region of interest" description="Disordered" evidence="1">
    <location>
        <begin position="1"/>
        <end position="20"/>
    </location>
</feature>
<dbReference type="Proteomes" id="UP001168821">
    <property type="component" value="Unassembled WGS sequence"/>
</dbReference>
<reference evidence="3" key="1">
    <citation type="journal article" date="2023" name="G3 (Bethesda)">
        <title>Whole genome assemblies of Zophobas morio and Tenebrio molitor.</title>
        <authorList>
            <person name="Kaur S."/>
            <person name="Stinson S.A."/>
            <person name="diCenzo G.C."/>
        </authorList>
    </citation>
    <scope>NUCLEOTIDE SEQUENCE</scope>
    <source>
        <strain evidence="3">QUZm001</strain>
    </source>
</reference>
<feature type="compositionally biased region" description="Polar residues" evidence="1">
    <location>
        <begin position="1"/>
        <end position="12"/>
    </location>
</feature>
<comment type="caution">
    <text evidence="3">The sequence shown here is derived from an EMBL/GenBank/DDBJ whole genome shotgun (WGS) entry which is preliminary data.</text>
</comment>
<dbReference type="SMART" id="SM00731">
    <property type="entry name" value="SprT"/>
    <property type="match status" value="1"/>
</dbReference>
<keyword evidence="4" id="KW-1185">Reference proteome</keyword>
<feature type="domain" description="SprT-like" evidence="2">
    <location>
        <begin position="460"/>
        <end position="620"/>
    </location>
</feature>
<gene>
    <name evidence="3" type="ORF">Zmor_013811</name>
</gene>
<dbReference type="PANTHER" id="PTHR23099:SF0">
    <property type="entry name" value="GERM CELL NUCLEAR ACIDIC PROTEIN"/>
    <property type="match status" value="1"/>
</dbReference>
<feature type="region of interest" description="Disordered" evidence="1">
    <location>
        <begin position="246"/>
        <end position="266"/>
    </location>
</feature>
<accession>A0AA38MG21</accession>